<dbReference type="InterPro" id="IPR049050">
    <property type="entry name" value="nSTAND3"/>
</dbReference>
<dbReference type="RefSeq" id="WP_164015660.1">
    <property type="nucleotide sequence ID" value="NZ_WUFT01000026.1"/>
</dbReference>
<gene>
    <name evidence="2" type="ORF">GR197_28365</name>
</gene>
<name>A0A7K3UL38_9HYPH</name>
<evidence type="ECO:0000313" key="3">
    <source>
        <dbReference type="Proteomes" id="UP000471753"/>
    </source>
</evidence>
<dbReference type="Proteomes" id="UP000471753">
    <property type="component" value="Unassembled WGS sequence"/>
</dbReference>
<accession>A0A7K3UL38</accession>
<dbReference type="EMBL" id="WUFT01000026">
    <property type="protein sequence ID" value="NEJ74407.1"/>
    <property type="molecule type" value="Genomic_DNA"/>
</dbReference>
<comment type="caution">
    <text evidence="2">The sequence shown here is derived from an EMBL/GenBank/DDBJ whole genome shotgun (WGS) entry which is preliminary data.</text>
</comment>
<organism evidence="2 3">
    <name type="scientific">Rhizobium phaseoli</name>
    <dbReference type="NCBI Taxonomy" id="396"/>
    <lineage>
        <taxon>Bacteria</taxon>
        <taxon>Pseudomonadati</taxon>
        <taxon>Pseudomonadota</taxon>
        <taxon>Alphaproteobacteria</taxon>
        <taxon>Hyphomicrobiales</taxon>
        <taxon>Rhizobiaceae</taxon>
        <taxon>Rhizobium/Agrobacterium group</taxon>
        <taxon>Rhizobium</taxon>
    </lineage>
</organism>
<feature type="domain" description="Novel STAND NTPase 3" evidence="1">
    <location>
        <begin position="257"/>
        <end position="357"/>
    </location>
</feature>
<reference evidence="2 3" key="1">
    <citation type="submission" date="2019-12" db="EMBL/GenBank/DDBJ databases">
        <title>Rhizobium genotypes associated with high levels of biological nitrogen fixation by grain legumes in a temperate-maritime cropping system.</title>
        <authorList>
            <person name="Maluk M."/>
            <person name="Francesc Ferrando Molina F."/>
            <person name="Lopez Del Egido L."/>
            <person name="Lafos M."/>
            <person name="Langarica-Fuentes A."/>
            <person name="Gebre Yohannes G."/>
            <person name="Young M.W."/>
            <person name="Martin P."/>
            <person name="Gantlett R."/>
            <person name="Kenicer G."/>
            <person name="Hawes C."/>
            <person name="Begg G.S."/>
            <person name="Quilliam R.S."/>
            <person name="Squire G.R."/>
            <person name="Poole P.S."/>
            <person name="Young P.W."/>
            <person name="Iannetta P.M."/>
            <person name="James E.K."/>
        </authorList>
    </citation>
    <scope>NUCLEOTIDE SEQUENCE [LARGE SCALE GENOMIC DNA]</scope>
    <source>
        <strain evidence="2 3">JHI366</strain>
    </source>
</reference>
<evidence type="ECO:0000313" key="2">
    <source>
        <dbReference type="EMBL" id="NEJ74407.1"/>
    </source>
</evidence>
<evidence type="ECO:0000259" key="1">
    <source>
        <dbReference type="Pfam" id="PF20720"/>
    </source>
</evidence>
<sequence>MTINVTGPKKYDFQDLVCIAFGLRSVHRTGAELLIEPDGGEDCELRENGAVVEIQVKGAEGRFGIKDLADYLGHPGKRVAGNTLLERLLADSSRFVVLVLSSRCDDATSALVQPFGWKESQRDHSFGIANAQALLTAFAKPSREKNPSKLTKARDQHRATIAAGLTPDLLNIALQRLALIERLDEIGLTSVCDDILVRIHDVPKDRTSDTISRLRDVIKTAKGLAANVLPDIARILDASSAGSLSPQGYIERGDEAHWEDTLSQSKVLLLTGRPRTGKSDAARYVAAKFQKLGYSVRVLSDVKEAERFLSEPSSSQRLAVLDDPLGGTHTEPEHVKMYQQLEDLIGHLRHDRRLIVSQSQEQLLVTTGARDASNLDIDGHPWHDLSDFRAAFSARIWCQEAALVAMPPELAQFVNDALSSGKLVLDAGSIRHLARHYAKARVPYKVGQIERIAHERASALADVWKAEGLQALARSLAIGTTAMEPISEMELAFLLGKGGEGLPGMPTSNFTVTQIGGDPPEPSPDPDYDEKPKLDQTALVGLDAFETRRLISYGSSESVNFAHAYYRAAGEASAGVSTKKQVEDALMVLTRALFCRSGATSKAAARNLDWIHDRFVRSGRPNAIPELAERGLESYFPATRDLCYAFLMRYIGELPRDFQARLPDWVIAIQRRDVATMAWREDEACLPLGRTFSGAERLEALLFPPEREDVLTELNLLEAPEESYLRPQGACRALSYYKGEPFALGHQAMSRLLNYGEGFIRATAAEIWFSVDRSADDDILRQLNADDHPAVASAMLDGAVKGWPTLSQDRRARLIGIISAQASSPAAAAAMMPNLVRFDRIEYTGPAGAWDLFAAVMPSALDALPATTDFTEARLFNVVMEARGKIAPELLTSICESWLHWLERLTGEGLVPDDFSLGFVDLLLDITNGKPELREGRLARALSLPGSSASYVVVSDIAEHWETLSDTERELLKDILESSRSDAVWLKASVLTSSVVPKDLEHLLLPACLTLDDPPETLLADIPVELLTACIQAFTGQPSRLWNRAHRNAAVWQPVVDLIVRRPDHPLFELAWNAISGTGKANIVRQIIEDCGPQHAELFLGLLIKHKVGRVGDFMPQAWSAVLDQAPDRDTRTEWLSRALIYTTVILEDLGDLELWLLDEGDKIIALHILEPDIKAIMTSREVSEREDRLSAALELLEQFNRQLPRLHGTYGRIQRLLTDPNEENVEFNELLEKLRLNNLALGSKLKKHLLGEKEWPEPIGWMHP</sequence>
<dbReference type="AlphaFoldDB" id="A0A7K3UL38"/>
<protein>
    <recommendedName>
        <fullName evidence="1">Novel STAND NTPase 3 domain-containing protein</fullName>
    </recommendedName>
</protein>
<proteinExistence type="predicted"/>
<dbReference type="Pfam" id="PF20720">
    <property type="entry name" value="nSTAND3"/>
    <property type="match status" value="1"/>
</dbReference>